<keyword evidence="1" id="KW-0472">Membrane</keyword>
<keyword evidence="3" id="KW-1185">Reference proteome</keyword>
<dbReference type="AlphaFoldDB" id="A0A1I5DZW6"/>
<dbReference type="EMBL" id="FOVJ01000006">
    <property type="protein sequence ID" value="SFO04752.1"/>
    <property type="molecule type" value="Genomic_DNA"/>
</dbReference>
<protein>
    <submittedName>
        <fullName evidence="2">Uncharacterized protein</fullName>
    </submittedName>
</protein>
<gene>
    <name evidence="2" type="ORF">SAMN05216386_2484</name>
</gene>
<name>A0A1I5DZW6_9PROT</name>
<dbReference type="Proteomes" id="UP000183107">
    <property type="component" value="Unassembled WGS sequence"/>
</dbReference>
<sequence>MTDDEKKQPGGGFRPGLVILRVILWTLIFSFLVVFLMGN</sequence>
<organism evidence="2 3">
    <name type="scientific">Nitrosospira briensis</name>
    <dbReference type="NCBI Taxonomy" id="35799"/>
    <lineage>
        <taxon>Bacteria</taxon>
        <taxon>Pseudomonadati</taxon>
        <taxon>Pseudomonadota</taxon>
        <taxon>Betaproteobacteria</taxon>
        <taxon>Nitrosomonadales</taxon>
        <taxon>Nitrosomonadaceae</taxon>
        <taxon>Nitrosospira</taxon>
    </lineage>
</organism>
<proteinExistence type="predicted"/>
<reference evidence="3" key="1">
    <citation type="submission" date="2016-10" db="EMBL/GenBank/DDBJ databases">
        <authorList>
            <person name="Varghese N."/>
        </authorList>
    </citation>
    <scope>NUCLEOTIDE SEQUENCE [LARGE SCALE GENOMIC DNA]</scope>
    <source>
        <strain evidence="3">Nsp8</strain>
    </source>
</reference>
<evidence type="ECO:0000256" key="1">
    <source>
        <dbReference type="SAM" id="Phobius"/>
    </source>
</evidence>
<feature type="transmembrane region" description="Helical" evidence="1">
    <location>
        <begin position="18"/>
        <end position="38"/>
    </location>
</feature>
<evidence type="ECO:0000313" key="2">
    <source>
        <dbReference type="EMBL" id="SFO04752.1"/>
    </source>
</evidence>
<keyword evidence="1" id="KW-1133">Transmembrane helix</keyword>
<evidence type="ECO:0000313" key="3">
    <source>
        <dbReference type="Proteomes" id="UP000183107"/>
    </source>
</evidence>
<accession>A0A1I5DZW6</accession>
<keyword evidence="1" id="KW-0812">Transmembrane</keyword>